<proteinExistence type="predicted"/>
<accession>Q93AB7</accession>
<gene>
    <name evidence="1" type="primary">dffB</name>
</gene>
<evidence type="ECO:0000313" key="1">
    <source>
        <dbReference type="EMBL" id="AAL27374.1"/>
    </source>
</evidence>
<sequence length="109" mass="11807">MISLILTSWILKSDGRTNPSNSVTALLSLSTSFIITFANSCSSLPCGECPSKYFAKPLIEESGFLISCATPAAKLPMAASFSLRRISSCNCRTSLMSRKMNILPRKLPL</sequence>
<protein>
    <submittedName>
        <fullName evidence="1">DffB</fullName>
    </submittedName>
</protein>
<name>Q93AB7_YERPE</name>
<dbReference type="AlphaFoldDB" id="Q93AB7"/>
<dbReference type="EMBL" id="AF426171">
    <property type="protein sequence ID" value="AAL27374.1"/>
    <property type="molecule type" value="Genomic_DNA"/>
</dbReference>
<reference evidence="1" key="1">
    <citation type="journal article" date="2002" name="Microbiology">
        <title>Genome plasticity in Yersinia pestis.</title>
        <authorList>
            <person name="Radnedge L."/>
            <person name="Agron P.G."/>
            <person name="Worsham P.L."/>
            <person name="Andersen G.L."/>
        </authorList>
    </citation>
    <scope>NUCLEOTIDE SEQUENCE</scope>
    <source>
        <strain evidence="1">Yokohama</strain>
    </source>
</reference>
<organism evidence="1">
    <name type="scientific">Yersinia pestis</name>
    <dbReference type="NCBI Taxonomy" id="632"/>
    <lineage>
        <taxon>Bacteria</taxon>
        <taxon>Pseudomonadati</taxon>
        <taxon>Pseudomonadota</taxon>
        <taxon>Gammaproteobacteria</taxon>
        <taxon>Enterobacterales</taxon>
        <taxon>Yersiniaceae</taxon>
        <taxon>Yersinia</taxon>
    </lineage>
</organism>